<evidence type="ECO:0000313" key="10">
    <source>
        <dbReference type="Proteomes" id="UP000664521"/>
    </source>
</evidence>
<evidence type="ECO:0000256" key="6">
    <source>
        <dbReference type="SAM" id="MobiDB-lite"/>
    </source>
</evidence>
<evidence type="ECO:0000256" key="7">
    <source>
        <dbReference type="SAM" id="Phobius"/>
    </source>
</evidence>
<feature type="domain" description="Rhodopsin" evidence="8">
    <location>
        <begin position="2"/>
        <end position="202"/>
    </location>
</feature>
<dbReference type="InterPro" id="IPR049326">
    <property type="entry name" value="Rhodopsin_dom_fungi"/>
</dbReference>
<evidence type="ECO:0000256" key="3">
    <source>
        <dbReference type="ARBA" id="ARBA00022989"/>
    </source>
</evidence>
<comment type="subcellular location">
    <subcellularLocation>
        <location evidence="1">Membrane</location>
        <topology evidence="1">Multi-pass membrane protein</topology>
    </subcellularLocation>
</comment>
<feature type="transmembrane region" description="Helical" evidence="7">
    <location>
        <begin position="60"/>
        <end position="80"/>
    </location>
</feature>
<feature type="compositionally biased region" description="Polar residues" evidence="6">
    <location>
        <begin position="235"/>
        <end position="244"/>
    </location>
</feature>
<comment type="caution">
    <text evidence="9">The sequence shown here is derived from an EMBL/GenBank/DDBJ whole genome shotgun (WGS) entry which is preliminary data.</text>
</comment>
<evidence type="ECO:0000256" key="2">
    <source>
        <dbReference type="ARBA" id="ARBA00022692"/>
    </source>
</evidence>
<dbReference type="InterPro" id="IPR052337">
    <property type="entry name" value="SAT4-like"/>
</dbReference>
<keyword evidence="10" id="KW-1185">Reference proteome</keyword>
<keyword evidence="3 7" id="KW-1133">Transmembrane helix</keyword>
<protein>
    <recommendedName>
        <fullName evidence="8">Rhodopsin domain-containing protein</fullName>
    </recommendedName>
</protein>
<feature type="region of interest" description="Disordered" evidence="6">
    <location>
        <begin position="211"/>
        <end position="250"/>
    </location>
</feature>
<gene>
    <name evidence="9" type="ORF">HETSPECPRED_008298</name>
</gene>
<accession>A0A8H3FWR2</accession>
<evidence type="ECO:0000259" key="8">
    <source>
        <dbReference type="Pfam" id="PF20684"/>
    </source>
</evidence>
<feature type="transmembrane region" description="Helical" evidence="7">
    <location>
        <begin position="29"/>
        <end position="48"/>
    </location>
</feature>
<feature type="transmembrane region" description="Helical" evidence="7">
    <location>
        <begin position="142"/>
        <end position="162"/>
    </location>
</feature>
<evidence type="ECO:0000256" key="4">
    <source>
        <dbReference type="ARBA" id="ARBA00023136"/>
    </source>
</evidence>
<dbReference type="GO" id="GO:0016020">
    <property type="term" value="C:membrane"/>
    <property type="evidence" value="ECO:0007669"/>
    <property type="project" value="UniProtKB-SubCell"/>
</dbReference>
<keyword evidence="2 7" id="KW-0812">Transmembrane</keyword>
<dbReference type="OrthoDB" id="5376098at2759"/>
<dbReference type="PANTHER" id="PTHR33048">
    <property type="entry name" value="PTH11-LIKE INTEGRAL MEMBRANE PROTEIN (AFU_ORTHOLOGUE AFUA_5G11245)"/>
    <property type="match status" value="1"/>
</dbReference>
<keyword evidence="4 7" id="KW-0472">Membrane</keyword>
<dbReference type="Pfam" id="PF20684">
    <property type="entry name" value="Fung_rhodopsin"/>
    <property type="match status" value="1"/>
</dbReference>
<reference evidence="9" key="1">
    <citation type="submission" date="2021-03" db="EMBL/GenBank/DDBJ databases">
        <authorList>
            <person name="Tagirdzhanova G."/>
        </authorList>
    </citation>
    <scope>NUCLEOTIDE SEQUENCE</scope>
</reference>
<sequence length="323" mass="36314">MVLYSLGRHKYYLSNYDYKEFLKYDYLDWMQTFATLAISKISICLFLLRLSKFNKLKTVLWGLIGLLVITHLPLMVLFLAQCDPISREWNMSLSGQCFSKHMVENVLIAQGVFSILTDFVGAAFPVVLLWNVKIKLQDKVALWLLMGFGIVTGITCIVRTSLTYQITKDDLSWIGVGIAIAKMLEVNFGIIAACLPLMKPLYTFIRSGKTPDRATKNTKPRSSGTSTPWRKHRSTWTAKSVSQTPPQPQVAKAAETDGQRLWTWHKNVPNMLQAAISGSKDHDTQDTGHSLGLPLQGIRKTTEFGVERSKGGTESGIEMEEFV</sequence>
<dbReference type="EMBL" id="CAJPDS010000062">
    <property type="protein sequence ID" value="CAF9932209.1"/>
    <property type="molecule type" value="Genomic_DNA"/>
</dbReference>
<proteinExistence type="inferred from homology"/>
<organism evidence="9 10">
    <name type="scientific">Heterodermia speciosa</name>
    <dbReference type="NCBI Taxonomy" id="116794"/>
    <lineage>
        <taxon>Eukaryota</taxon>
        <taxon>Fungi</taxon>
        <taxon>Dikarya</taxon>
        <taxon>Ascomycota</taxon>
        <taxon>Pezizomycotina</taxon>
        <taxon>Lecanoromycetes</taxon>
        <taxon>OSLEUM clade</taxon>
        <taxon>Lecanoromycetidae</taxon>
        <taxon>Caliciales</taxon>
        <taxon>Physciaceae</taxon>
        <taxon>Heterodermia</taxon>
    </lineage>
</organism>
<comment type="similarity">
    <text evidence="5">Belongs to the SAT4 family.</text>
</comment>
<evidence type="ECO:0000313" key="9">
    <source>
        <dbReference type="EMBL" id="CAF9932209.1"/>
    </source>
</evidence>
<dbReference type="PANTHER" id="PTHR33048:SF146">
    <property type="entry name" value="INTEGRAL MEMBRANE PROTEIN"/>
    <property type="match status" value="1"/>
</dbReference>
<dbReference type="AlphaFoldDB" id="A0A8H3FWR2"/>
<dbReference type="Proteomes" id="UP000664521">
    <property type="component" value="Unassembled WGS sequence"/>
</dbReference>
<evidence type="ECO:0000256" key="1">
    <source>
        <dbReference type="ARBA" id="ARBA00004141"/>
    </source>
</evidence>
<feature type="transmembrane region" description="Helical" evidence="7">
    <location>
        <begin position="108"/>
        <end position="130"/>
    </location>
</feature>
<feature type="transmembrane region" description="Helical" evidence="7">
    <location>
        <begin position="174"/>
        <end position="198"/>
    </location>
</feature>
<name>A0A8H3FWR2_9LECA</name>
<evidence type="ECO:0000256" key="5">
    <source>
        <dbReference type="ARBA" id="ARBA00038359"/>
    </source>
</evidence>